<dbReference type="SUPFAM" id="SSF53474">
    <property type="entry name" value="alpha/beta-Hydrolases"/>
    <property type="match status" value="1"/>
</dbReference>
<protein>
    <recommendedName>
        <fullName evidence="1">oleoyl-[acyl-carrier-protein] hydrolase</fullName>
        <ecNumber evidence="1">3.1.2.14</ecNumber>
    </recommendedName>
</protein>
<evidence type="ECO:0000313" key="3">
    <source>
        <dbReference type="EMBL" id="CAH1398204.1"/>
    </source>
</evidence>
<gene>
    <name evidence="3" type="ORF">NEZAVI_LOCUS7898</name>
</gene>
<dbReference type="Pfam" id="PF00975">
    <property type="entry name" value="Thioesterase"/>
    <property type="match status" value="1"/>
</dbReference>
<dbReference type="Proteomes" id="UP001152798">
    <property type="component" value="Chromosome 4"/>
</dbReference>
<proteinExistence type="predicted"/>
<dbReference type="Gene3D" id="3.40.50.1820">
    <property type="entry name" value="alpha/beta hydrolase"/>
    <property type="match status" value="1"/>
</dbReference>
<dbReference type="AlphaFoldDB" id="A0A9P0HA04"/>
<dbReference type="OrthoDB" id="6585801at2759"/>
<dbReference type="InterPro" id="IPR001031">
    <property type="entry name" value="Thioesterase"/>
</dbReference>
<dbReference type="InterPro" id="IPR029058">
    <property type="entry name" value="AB_hydrolase_fold"/>
</dbReference>
<evidence type="ECO:0000313" key="4">
    <source>
        <dbReference type="Proteomes" id="UP001152798"/>
    </source>
</evidence>
<dbReference type="EMBL" id="OV725080">
    <property type="protein sequence ID" value="CAH1398204.1"/>
    <property type="molecule type" value="Genomic_DNA"/>
</dbReference>
<sequence>MEWGKSTCVKHCRVSTFATTKLGGLRQSKEKEKKMRLTPQETMVTMPSGAKEDSRPFFVVHPIEGVVTELEDFTSLLPFKVYGFQCTTNVSDDSVGSMASTYLKLMKDVKTTDPILLLGYSFGASVAFEMALRLEAEGRKVHLFLIDGSPDFVRKRTSLYRAKITDADEADAFSYYITLFKTIDHNEYQKIQQEFKALPNMEARLSLCAKKLEGEGESEDDIKKAAQTFYNKILAAEKYYPSSVFTGKVLLLKADQNFVAAEKDYGLKKLCKEVPEVYTYKTTHKEIIKIPTVKKIVNRIINALNS</sequence>
<dbReference type="GO" id="GO:0016297">
    <property type="term" value="F:fatty acyl-[ACP] hydrolase activity"/>
    <property type="evidence" value="ECO:0007669"/>
    <property type="project" value="UniProtKB-EC"/>
</dbReference>
<keyword evidence="4" id="KW-1185">Reference proteome</keyword>
<reference evidence="3" key="1">
    <citation type="submission" date="2022-01" db="EMBL/GenBank/DDBJ databases">
        <authorList>
            <person name="King R."/>
        </authorList>
    </citation>
    <scope>NUCLEOTIDE SEQUENCE</scope>
</reference>
<evidence type="ECO:0000256" key="1">
    <source>
        <dbReference type="ARBA" id="ARBA00012480"/>
    </source>
</evidence>
<evidence type="ECO:0000259" key="2">
    <source>
        <dbReference type="Pfam" id="PF00975"/>
    </source>
</evidence>
<accession>A0A9P0HA04</accession>
<name>A0A9P0HA04_NEZVI</name>
<feature type="domain" description="Thioesterase" evidence="2">
    <location>
        <begin position="56"/>
        <end position="215"/>
    </location>
</feature>
<dbReference type="EC" id="3.1.2.14" evidence="1"/>
<organism evidence="3 4">
    <name type="scientific">Nezara viridula</name>
    <name type="common">Southern green stink bug</name>
    <name type="synonym">Cimex viridulus</name>
    <dbReference type="NCBI Taxonomy" id="85310"/>
    <lineage>
        <taxon>Eukaryota</taxon>
        <taxon>Metazoa</taxon>
        <taxon>Ecdysozoa</taxon>
        <taxon>Arthropoda</taxon>
        <taxon>Hexapoda</taxon>
        <taxon>Insecta</taxon>
        <taxon>Pterygota</taxon>
        <taxon>Neoptera</taxon>
        <taxon>Paraneoptera</taxon>
        <taxon>Hemiptera</taxon>
        <taxon>Heteroptera</taxon>
        <taxon>Panheteroptera</taxon>
        <taxon>Pentatomomorpha</taxon>
        <taxon>Pentatomoidea</taxon>
        <taxon>Pentatomidae</taxon>
        <taxon>Pentatominae</taxon>
        <taxon>Nezara</taxon>
    </lineage>
</organism>